<feature type="domain" description="CBM6" evidence="11">
    <location>
        <begin position="504"/>
        <end position="632"/>
    </location>
</feature>
<evidence type="ECO:0000256" key="6">
    <source>
        <dbReference type="ARBA" id="ARBA00022837"/>
    </source>
</evidence>
<dbReference type="GO" id="GO:0000272">
    <property type="term" value="P:polysaccharide catabolic process"/>
    <property type="evidence" value="ECO:0007669"/>
    <property type="project" value="UniProtKB-KW"/>
</dbReference>
<dbReference type="Pfam" id="PF00544">
    <property type="entry name" value="Pectate_lyase_4"/>
    <property type="match status" value="1"/>
</dbReference>
<evidence type="ECO:0000313" key="12">
    <source>
        <dbReference type="EMBL" id="MBL3657062.1"/>
    </source>
</evidence>
<dbReference type="EMBL" id="JAESIY010000006">
    <property type="protein sequence ID" value="MBL3657062.1"/>
    <property type="molecule type" value="Genomic_DNA"/>
</dbReference>
<reference evidence="12" key="1">
    <citation type="submission" date="2021-01" db="EMBL/GenBank/DDBJ databases">
        <title>Fulvivirga kasyanovii gen. nov., sp nov., a novel member of the phylum Bacteroidetes isolated from seawater in a mussel farm.</title>
        <authorList>
            <person name="Zhao L.-H."/>
            <person name="Wang Z.-J."/>
        </authorList>
    </citation>
    <scope>NUCLEOTIDE SEQUENCE</scope>
    <source>
        <strain evidence="12">2943</strain>
    </source>
</reference>
<evidence type="ECO:0000256" key="5">
    <source>
        <dbReference type="ARBA" id="ARBA00022729"/>
    </source>
</evidence>
<dbReference type="InterPro" id="IPR002022">
    <property type="entry name" value="Pec_lyase"/>
</dbReference>
<dbReference type="Gene3D" id="2.160.20.10">
    <property type="entry name" value="Single-stranded right-handed beta-helix, Pectin lyase-like"/>
    <property type="match status" value="2"/>
</dbReference>
<dbReference type="RefSeq" id="WP_202244853.1">
    <property type="nucleotide sequence ID" value="NZ_JAESIY010000006.1"/>
</dbReference>
<dbReference type="GO" id="GO:0016837">
    <property type="term" value="F:carbon-oxygen lyase activity, acting on polysaccharides"/>
    <property type="evidence" value="ECO:0007669"/>
    <property type="project" value="TreeGrafter"/>
</dbReference>
<dbReference type="InterPro" id="IPR052052">
    <property type="entry name" value="Polysaccharide_Lyase_9"/>
</dbReference>
<comment type="cofactor">
    <cofactor evidence="1">
        <name>Ca(2+)</name>
        <dbReference type="ChEBI" id="CHEBI:29108"/>
    </cofactor>
</comment>
<dbReference type="InterPro" id="IPR044060">
    <property type="entry name" value="Bacterial_rp_domain"/>
</dbReference>
<dbReference type="InterPro" id="IPR005084">
    <property type="entry name" value="CBM6"/>
</dbReference>
<keyword evidence="9" id="KW-0624">Polysaccharide degradation</keyword>
<evidence type="ECO:0000256" key="7">
    <source>
        <dbReference type="ARBA" id="ARBA00023239"/>
    </source>
</evidence>
<dbReference type="InterPro" id="IPR026444">
    <property type="entry name" value="Secre_tail"/>
</dbReference>
<keyword evidence="9" id="KW-0119">Carbohydrate metabolism</keyword>
<evidence type="ECO:0000256" key="8">
    <source>
        <dbReference type="ARBA" id="ARBA00038263"/>
    </source>
</evidence>
<evidence type="ECO:0000256" key="1">
    <source>
        <dbReference type="ARBA" id="ARBA00001913"/>
    </source>
</evidence>
<evidence type="ECO:0000256" key="10">
    <source>
        <dbReference type="SAM" id="SignalP"/>
    </source>
</evidence>
<accession>A0A937F5Z8</accession>
<feature type="signal peptide" evidence="10">
    <location>
        <begin position="1"/>
        <end position="21"/>
    </location>
</feature>
<dbReference type="PANTHER" id="PTHR40088">
    <property type="entry name" value="PECTATE LYASE (EUROFUNG)"/>
    <property type="match status" value="1"/>
</dbReference>
<name>A0A937F5Z8_9BACT</name>
<evidence type="ECO:0000256" key="4">
    <source>
        <dbReference type="ARBA" id="ARBA00022723"/>
    </source>
</evidence>
<comment type="caution">
    <text evidence="12">The sequence shown here is derived from an EMBL/GenBank/DDBJ whole genome shotgun (WGS) entry which is preliminary data.</text>
</comment>
<keyword evidence="3 9" id="KW-0964">Secreted</keyword>
<keyword evidence="6" id="KW-0106">Calcium</keyword>
<dbReference type="InterPro" id="IPR011050">
    <property type="entry name" value="Pectin_lyase_fold/virulence"/>
</dbReference>
<dbReference type="SMART" id="SM00710">
    <property type="entry name" value="PbH1"/>
    <property type="match status" value="8"/>
</dbReference>
<organism evidence="12 13">
    <name type="scientific">Fulvivirga sediminis</name>
    <dbReference type="NCBI Taxonomy" id="2803949"/>
    <lineage>
        <taxon>Bacteria</taxon>
        <taxon>Pseudomonadati</taxon>
        <taxon>Bacteroidota</taxon>
        <taxon>Cytophagia</taxon>
        <taxon>Cytophagales</taxon>
        <taxon>Fulvivirgaceae</taxon>
        <taxon>Fulvivirga</taxon>
    </lineage>
</organism>
<proteinExistence type="inferred from homology"/>
<keyword evidence="13" id="KW-1185">Reference proteome</keyword>
<keyword evidence="5 10" id="KW-0732">Signal</keyword>
<comment type="similarity">
    <text evidence="8">Belongs to the polysaccharide lyase 9 family.</text>
</comment>
<evidence type="ECO:0000259" key="11">
    <source>
        <dbReference type="PROSITE" id="PS51175"/>
    </source>
</evidence>
<keyword evidence="4" id="KW-0479">Metal-binding</keyword>
<dbReference type="SUPFAM" id="SSF49785">
    <property type="entry name" value="Galactose-binding domain-like"/>
    <property type="match status" value="1"/>
</dbReference>
<dbReference type="GO" id="GO:0005576">
    <property type="term" value="C:extracellular region"/>
    <property type="evidence" value="ECO:0007669"/>
    <property type="project" value="UniProtKB-SubCell"/>
</dbReference>
<dbReference type="NCBIfam" id="TIGR04183">
    <property type="entry name" value="Por_Secre_tail"/>
    <property type="match status" value="1"/>
</dbReference>
<keyword evidence="7 9" id="KW-0456">Lyase</keyword>
<dbReference type="PROSITE" id="PS51175">
    <property type="entry name" value="CBM6"/>
    <property type="match status" value="1"/>
</dbReference>
<gene>
    <name evidence="12" type="ORF">JL102_13025</name>
</gene>
<dbReference type="Proteomes" id="UP000659388">
    <property type="component" value="Unassembled WGS sequence"/>
</dbReference>
<sequence>MKSIFTFLALIFCIGFMSVQAMDIYVSPNGRDSGSGSQSNPLYSLDDAIDLANAGDRIYMRGGTYRYSSTIKILKSGRSGSVISVLAYNGEVPVLNFSSMSENDSNRGIVLDGDYWHFKNIIIEEAGDNGMLLSGSNNVLEGCIFRANHDTGLQISRFSSSDNSISQWPSNNLILDCEAYDNRDSRNEDADGFAAKLTVGVGNVFRNCVSHHNIDDGWDLYAKPETGPIGIITLEGCIAHNNGILTGGGSSGGGDKNGFKLGGSGIKINHIVRRCIAYNNGKHGFTDNSNIGSIEFTNCTSYNNKEYNFHTRDGASHIFKNNLSYRSTSNDRLRGDTSAPNVFDNKDSWPYSVGSSDFVTLTPGPDNNPTSNGFLSLAANSDLINAGVRSSGIKYNGSAPDLGALEYGGTTSPDPDPETYKLTLQASPSTGGSISVSPNKSDYENGESVTLTATANSGYTFVGWSGAISGSANTASVTMTSDKTITATFESADNGGGGEPETTVRIEDTHSSAQGLCDYDGSLKNYDNADNGSAINLSNSADKSIVWKVNAAPSGQYTLTWRYTNGGNSAHTQAIVAHNGQPVRDLTFPKTKDKETFVTISTTISLNEGVNELSLTTAENGEFADIDWIEVTGPGASFANCSAKNSESVVVENATDLFRISAEDYRMAGYATVAGDGYQTTTGGAGGSVVVISSLKELEDWASSREKETAPQIAYLSGKISSSKSTVVTIKHGANISILGLGDGAELENVGLNIRNYDNVIVRNLKIHEVFYPNDALTIDECSHVWVDHLELHSKIGPGIGVDTYDGLLDIKKGSRFVTVSWCYIHDHMKTSLIGHTNNSGQKEQDRQMRITYHHNYFYNTYGRNPSLRYGAIHMYNNYFDKISDYGLAARVGAHALVENNHYNDVDISMTTDKFPVSGLPNGYICQLGNLLTGDTGAPIISQTGCDWWNLPYEYQMESASTLARALPSQVGVGKIDISINSNAVIANVESHKDVVMSAAGFEVENNYPNPFSVKTSIQFHLDEDEPVSLIVYDMMGNEVYKLEHKDCSRGLNEITFHRGNLPAGIYTYILSTPRNAAKKRLSIVR</sequence>
<feature type="chain" id="PRO_5036837588" evidence="10">
    <location>
        <begin position="22"/>
        <end position="1086"/>
    </location>
</feature>
<dbReference type="SUPFAM" id="SSF51126">
    <property type="entry name" value="Pectin lyase-like"/>
    <property type="match status" value="2"/>
</dbReference>
<dbReference type="InterPro" id="IPR039448">
    <property type="entry name" value="Beta_helix"/>
</dbReference>
<comment type="subcellular location">
    <subcellularLocation>
        <location evidence="2 9">Secreted</location>
    </subcellularLocation>
</comment>
<evidence type="ECO:0000256" key="2">
    <source>
        <dbReference type="ARBA" id="ARBA00004613"/>
    </source>
</evidence>
<dbReference type="AlphaFoldDB" id="A0A937F5Z8"/>
<dbReference type="InterPro" id="IPR012334">
    <property type="entry name" value="Pectin_lyas_fold"/>
</dbReference>
<dbReference type="Pfam" id="PF13229">
    <property type="entry name" value="Beta_helix"/>
    <property type="match status" value="1"/>
</dbReference>
<evidence type="ECO:0000256" key="3">
    <source>
        <dbReference type="ARBA" id="ARBA00022525"/>
    </source>
</evidence>
<dbReference type="Pfam" id="PF03422">
    <property type="entry name" value="CBM_6"/>
    <property type="match status" value="1"/>
</dbReference>
<dbReference type="SMART" id="SM00656">
    <property type="entry name" value="Amb_all"/>
    <property type="match status" value="1"/>
</dbReference>
<dbReference type="GO" id="GO:0030246">
    <property type="term" value="F:carbohydrate binding"/>
    <property type="evidence" value="ECO:0007669"/>
    <property type="project" value="InterPro"/>
</dbReference>
<evidence type="ECO:0000256" key="9">
    <source>
        <dbReference type="RuleBase" id="RU361173"/>
    </source>
</evidence>
<evidence type="ECO:0000313" key="13">
    <source>
        <dbReference type="Proteomes" id="UP000659388"/>
    </source>
</evidence>
<dbReference type="GO" id="GO:0046872">
    <property type="term" value="F:metal ion binding"/>
    <property type="evidence" value="ECO:0007669"/>
    <property type="project" value="UniProtKB-KW"/>
</dbReference>
<dbReference type="Gene3D" id="2.60.120.260">
    <property type="entry name" value="Galactose-binding domain-like"/>
    <property type="match status" value="1"/>
</dbReference>
<dbReference type="PANTHER" id="PTHR40088:SF1">
    <property type="entry name" value="PECTATE LYASE PEL9"/>
    <property type="match status" value="1"/>
</dbReference>
<dbReference type="InterPro" id="IPR006626">
    <property type="entry name" value="PbH1"/>
</dbReference>
<dbReference type="InterPro" id="IPR008979">
    <property type="entry name" value="Galactose-bd-like_sf"/>
</dbReference>
<comment type="similarity">
    <text evidence="9">Belongs to the polysaccharide lyase 1 family.</text>
</comment>
<dbReference type="Pfam" id="PF18998">
    <property type="entry name" value="Flg_new_2"/>
    <property type="match status" value="1"/>
</dbReference>
<protein>
    <submittedName>
        <fullName evidence="12">Right-handed parallel beta-helix repeat-containing protein</fullName>
    </submittedName>
</protein>